<dbReference type="InterPro" id="IPR002133">
    <property type="entry name" value="S-AdoMet_synthetase"/>
</dbReference>
<dbReference type="GO" id="GO:0005524">
    <property type="term" value="F:ATP binding"/>
    <property type="evidence" value="ECO:0007669"/>
    <property type="project" value="UniProtKB-KW"/>
</dbReference>
<sequence>MNGQLNGFHDAFIEEGTFLFTSESVGEGHPDKICDQISDAVLDAHLQQDPDAKVACETVAKTGMILLAGEITSRAAVDYQKVVRETIKHIGYDDSSKGFDYKTCNVLVALEQQSPDIAQGVHLDRNEEDIGAGDQGLMFGYATDETEECMPLTIVLAHKLNAKLAELRRNGTLPWLRPDSKTQVTVQYMQDRGAVLPIRVHTIVISVQHDEEVCLDEMRDALKEKVIKAVVPAKYLDEDTIYHLQPSGRFVIGGPQGDAGLTGRKIIVDTYGGWGAHGGGLCRRVLVQVSYAIGVSHPLSISIFHYGTSQKSERELLEIVKKNFDLRPGVIVRDLDLKKPIYQRTAAYGHFGRDSFPWEVPKKLKY</sequence>
<evidence type="ECO:0000259" key="15">
    <source>
        <dbReference type="Pfam" id="PF02773"/>
    </source>
</evidence>
<evidence type="ECO:0000256" key="10">
    <source>
        <dbReference type="ARBA" id="ARBA00048344"/>
    </source>
</evidence>
<dbReference type="PROSITE" id="PS00376">
    <property type="entry name" value="ADOMET_SYNTHASE_1"/>
    <property type="match status" value="1"/>
</dbReference>
<dbReference type="AlphaFoldDB" id="A0A8C2P7X0"/>
<comment type="pathway">
    <text evidence="1 11">Amino-acid biosynthesis; S-adenosyl-L-methionine biosynthesis; S-adenosyl-L-methionine from L-methionine: step 1/1.</text>
</comment>
<keyword evidence="8 11" id="KW-0460">Magnesium</keyword>
<keyword evidence="5 11" id="KW-0479">Metal-binding</keyword>
<dbReference type="PANTHER" id="PTHR11964">
    <property type="entry name" value="S-ADENOSYLMETHIONINE SYNTHETASE"/>
    <property type="match status" value="1"/>
</dbReference>
<feature type="domain" description="S-adenosylmethionine synthetase central" evidence="14">
    <location>
        <begin position="129"/>
        <end position="250"/>
    </location>
</feature>
<accession>A0A8C2P7X0</accession>
<gene>
    <name evidence="16" type="primary">MAT2A</name>
</gene>
<dbReference type="EC" id="2.5.1.6" evidence="11"/>
<dbReference type="Ensembl" id="ENSCHIT00010021830.1">
    <property type="protein sequence ID" value="ENSCHIP00010015538.1"/>
    <property type="gene ID" value="ENSCHIG00010011338.1"/>
</dbReference>
<comment type="similarity">
    <text evidence="2 12">Belongs to the AdoMet synthase family.</text>
</comment>
<organism evidence="16">
    <name type="scientific">Capra hircus</name>
    <name type="common">Goat</name>
    <dbReference type="NCBI Taxonomy" id="9925"/>
    <lineage>
        <taxon>Eukaryota</taxon>
        <taxon>Metazoa</taxon>
        <taxon>Chordata</taxon>
        <taxon>Craniata</taxon>
        <taxon>Vertebrata</taxon>
        <taxon>Euteleostomi</taxon>
        <taxon>Mammalia</taxon>
        <taxon>Eutheria</taxon>
        <taxon>Laurasiatheria</taxon>
        <taxon>Artiodactyla</taxon>
        <taxon>Ruminantia</taxon>
        <taxon>Pecora</taxon>
        <taxon>Bovidae</taxon>
        <taxon>Caprinae</taxon>
        <taxon>Capra</taxon>
    </lineage>
</organism>
<evidence type="ECO:0000313" key="16">
    <source>
        <dbReference type="Ensembl" id="ENSCHIP00010015538.1"/>
    </source>
</evidence>
<keyword evidence="6 11" id="KW-0547">Nucleotide-binding</keyword>
<comment type="cofactor">
    <cofactor evidence="11">
        <name>Mg(2+)</name>
        <dbReference type="ChEBI" id="CHEBI:18420"/>
    </cofactor>
    <text evidence="11">Binds 2 magnesium ions per subunit. The magnesium ions interact primarily with the substrate.</text>
</comment>
<dbReference type="SUPFAM" id="SSF55973">
    <property type="entry name" value="S-adenosylmethionine synthetase"/>
    <property type="match status" value="3"/>
</dbReference>
<dbReference type="GO" id="GO:0004478">
    <property type="term" value="F:methionine adenosyltransferase activity"/>
    <property type="evidence" value="ECO:0007669"/>
    <property type="project" value="UniProtKB-EC"/>
</dbReference>
<dbReference type="GO" id="GO:0006730">
    <property type="term" value="P:one-carbon metabolic process"/>
    <property type="evidence" value="ECO:0007669"/>
    <property type="project" value="UniProtKB-KW"/>
</dbReference>
<evidence type="ECO:0000256" key="3">
    <source>
        <dbReference type="ARBA" id="ARBA00022563"/>
    </source>
</evidence>
<reference evidence="16" key="1">
    <citation type="submission" date="2019-03" db="EMBL/GenBank/DDBJ databases">
        <title>Genome sequencing and reference-guided assembly of Black Bengal Goat (Capra hircus).</title>
        <authorList>
            <person name="Siddiki A.Z."/>
            <person name="Baten A."/>
            <person name="Billah M."/>
            <person name="Alam M.A.U."/>
            <person name="Shawrob K.S.M."/>
            <person name="Saha S."/>
            <person name="Chowdhury M."/>
            <person name="Rahman A.H."/>
            <person name="Stear M."/>
            <person name="Miah G."/>
            <person name="Das G.B."/>
            <person name="Hossain M.M."/>
            <person name="Kumkum M."/>
            <person name="Islam M.S."/>
            <person name="Mollah A.M."/>
            <person name="Ahsan A."/>
            <person name="Tusar F."/>
            <person name="Khan M.K.I."/>
        </authorList>
    </citation>
    <scope>NUCLEOTIDE SEQUENCE [LARGE SCALE GENOMIC DNA]</scope>
</reference>
<protein>
    <recommendedName>
        <fullName evidence="11">S-adenosylmethionine synthase</fullName>
        <ecNumber evidence="11">2.5.1.6</ecNumber>
    </recommendedName>
</protein>
<evidence type="ECO:0000256" key="9">
    <source>
        <dbReference type="ARBA" id="ARBA00022958"/>
    </source>
</evidence>
<evidence type="ECO:0000259" key="13">
    <source>
        <dbReference type="Pfam" id="PF00438"/>
    </source>
</evidence>
<dbReference type="Pfam" id="PF02773">
    <property type="entry name" value="S-AdoMet_synt_C"/>
    <property type="match status" value="1"/>
</dbReference>
<evidence type="ECO:0000256" key="11">
    <source>
        <dbReference type="RuleBase" id="RU000541"/>
    </source>
</evidence>
<dbReference type="InterPro" id="IPR022629">
    <property type="entry name" value="S-AdoMet_synt_central"/>
</dbReference>
<dbReference type="GO" id="GO:0006556">
    <property type="term" value="P:S-adenosylmethionine biosynthetic process"/>
    <property type="evidence" value="ECO:0007669"/>
    <property type="project" value="UniProtKB-UniPathway"/>
</dbReference>
<dbReference type="InterPro" id="IPR022630">
    <property type="entry name" value="S-AdoMet_synt_C"/>
</dbReference>
<dbReference type="Gene3D" id="3.30.300.10">
    <property type="match status" value="3"/>
</dbReference>
<keyword evidence="9 11" id="KW-0630">Potassium</keyword>
<evidence type="ECO:0000256" key="1">
    <source>
        <dbReference type="ARBA" id="ARBA00005224"/>
    </source>
</evidence>
<dbReference type="UniPathway" id="UPA00315">
    <property type="reaction ID" value="UER00080"/>
</dbReference>
<dbReference type="PIRSF" id="PIRSF000497">
    <property type="entry name" value="MAT"/>
    <property type="match status" value="1"/>
</dbReference>
<dbReference type="NCBIfam" id="TIGR01034">
    <property type="entry name" value="metK"/>
    <property type="match status" value="1"/>
</dbReference>
<evidence type="ECO:0000259" key="14">
    <source>
        <dbReference type="Pfam" id="PF02772"/>
    </source>
</evidence>
<comment type="catalytic activity">
    <reaction evidence="10 11">
        <text>L-methionine + ATP + H2O = S-adenosyl-L-methionine + phosphate + diphosphate</text>
        <dbReference type="Rhea" id="RHEA:21080"/>
        <dbReference type="ChEBI" id="CHEBI:15377"/>
        <dbReference type="ChEBI" id="CHEBI:30616"/>
        <dbReference type="ChEBI" id="CHEBI:33019"/>
        <dbReference type="ChEBI" id="CHEBI:43474"/>
        <dbReference type="ChEBI" id="CHEBI:57844"/>
        <dbReference type="ChEBI" id="CHEBI:59789"/>
        <dbReference type="EC" id="2.5.1.6"/>
    </reaction>
</comment>
<dbReference type="FunFam" id="3.30.300.10:FF:000001">
    <property type="entry name" value="S-adenosylmethionine synthase"/>
    <property type="match status" value="1"/>
</dbReference>
<evidence type="ECO:0000256" key="5">
    <source>
        <dbReference type="ARBA" id="ARBA00022723"/>
    </source>
</evidence>
<dbReference type="GO" id="GO:0046872">
    <property type="term" value="F:metal ion binding"/>
    <property type="evidence" value="ECO:0007669"/>
    <property type="project" value="UniProtKB-KW"/>
</dbReference>
<feature type="domain" description="S-adenosylmethionine synthetase N-terminal" evidence="13">
    <location>
        <begin position="18"/>
        <end position="115"/>
    </location>
</feature>
<feature type="domain" description="S-adenosylmethionine synthetase C-terminal" evidence="15">
    <location>
        <begin position="280"/>
        <end position="359"/>
    </location>
</feature>
<dbReference type="CDD" id="cd18079">
    <property type="entry name" value="S-AdoMet_synt"/>
    <property type="match status" value="1"/>
</dbReference>
<dbReference type="InterPro" id="IPR022628">
    <property type="entry name" value="S-AdoMet_synt_N"/>
</dbReference>
<proteinExistence type="inferred from homology"/>
<dbReference type="InterPro" id="IPR022636">
    <property type="entry name" value="S-AdoMet_synthetase_sfam"/>
</dbReference>
<evidence type="ECO:0000256" key="4">
    <source>
        <dbReference type="ARBA" id="ARBA00022679"/>
    </source>
</evidence>
<evidence type="ECO:0000256" key="8">
    <source>
        <dbReference type="ARBA" id="ARBA00022842"/>
    </source>
</evidence>
<dbReference type="FunFam" id="3.30.300.10:FF:000003">
    <property type="entry name" value="S-adenosylmethionine synthase"/>
    <property type="match status" value="1"/>
</dbReference>
<reference evidence="16" key="2">
    <citation type="submission" date="2025-08" db="UniProtKB">
        <authorList>
            <consortium name="Ensembl"/>
        </authorList>
    </citation>
    <scope>IDENTIFICATION</scope>
</reference>
<comment type="function">
    <text evidence="11">Catalyzes the formation of S-adenosylmethionine from methionine and ATP.</text>
</comment>
<dbReference type="FunFam" id="3.30.300.10:FF:000004">
    <property type="entry name" value="S-adenosylmethionine synthase"/>
    <property type="match status" value="1"/>
</dbReference>
<comment type="cofactor">
    <cofactor evidence="11">
        <name>K(+)</name>
        <dbReference type="ChEBI" id="CHEBI:29103"/>
    </cofactor>
    <text evidence="11">Binds 1 potassium ion per subunit. The potassium ion interacts primarily with the substrate.</text>
</comment>
<name>A0A8C2P7X0_CAPHI</name>
<evidence type="ECO:0000256" key="2">
    <source>
        <dbReference type="ARBA" id="ARBA00009685"/>
    </source>
</evidence>
<dbReference type="Pfam" id="PF02772">
    <property type="entry name" value="S-AdoMet_synt_M"/>
    <property type="match status" value="1"/>
</dbReference>
<keyword evidence="4 11" id="KW-0808">Transferase</keyword>
<keyword evidence="7 11" id="KW-0067">ATP-binding</keyword>
<keyword evidence="3 11" id="KW-0554">One-carbon metabolism</keyword>
<dbReference type="InterPro" id="IPR022631">
    <property type="entry name" value="ADOMET_SYNTHASE_CS"/>
</dbReference>
<evidence type="ECO:0000256" key="12">
    <source>
        <dbReference type="RuleBase" id="RU004462"/>
    </source>
</evidence>
<evidence type="ECO:0000256" key="7">
    <source>
        <dbReference type="ARBA" id="ARBA00022840"/>
    </source>
</evidence>
<dbReference type="Pfam" id="PF00438">
    <property type="entry name" value="S-AdoMet_synt_N"/>
    <property type="match status" value="1"/>
</dbReference>
<evidence type="ECO:0000256" key="6">
    <source>
        <dbReference type="ARBA" id="ARBA00022741"/>
    </source>
</evidence>